<keyword evidence="7" id="KW-1133">Transmembrane helix</keyword>
<evidence type="ECO:0000256" key="1">
    <source>
        <dbReference type="ARBA" id="ARBA00022679"/>
    </source>
</evidence>
<feature type="binding site" evidence="5">
    <location>
        <position position="44"/>
    </location>
    <ligand>
        <name>ATP</name>
        <dbReference type="ChEBI" id="CHEBI:30616"/>
    </ligand>
</feature>
<keyword evidence="2 5" id="KW-0547">Nucleotide-binding</keyword>
<evidence type="ECO:0000259" key="8">
    <source>
        <dbReference type="PROSITE" id="PS50011"/>
    </source>
</evidence>
<evidence type="ECO:0000313" key="10">
    <source>
        <dbReference type="Proteomes" id="UP000067626"/>
    </source>
</evidence>
<keyword evidence="7" id="KW-0812">Transmembrane</keyword>
<evidence type="ECO:0000256" key="5">
    <source>
        <dbReference type="PROSITE-ProRule" id="PRU10141"/>
    </source>
</evidence>
<dbReference type="PROSITE" id="PS00108">
    <property type="entry name" value="PROTEIN_KINASE_ST"/>
    <property type="match status" value="1"/>
</dbReference>
<dbReference type="InterPro" id="IPR008271">
    <property type="entry name" value="Ser/Thr_kinase_AS"/>
</dbReference>
<dbReference type="OrthoDB" id="9801841at2"/>
<protein>
    <recommendedName>
        <fullName evidence="8">Protein kinase domain-containing protein</fullName>
    </recommendedName>
</protein>
<sequence>MDDPVSLGDVIAEKYRIDRVLGRGGMGVVVAVTHLRLQKQRAIKLMLPHAVEIHGAAECFLREAWTACALESDHVARVIDVGEHGVVPFMVMEHLEGNDLAAVLARRGTLSVRDATRYAIEVCDALAEAHTLGIVHRDIKPANLFLAQRRHGAVMVKVLDFGLAKIAVSPPPESQRGPMSTGLLAGSPCYMSPEQAQTRRDIDGRSDLWSLGVVLYQMVTGKLPFGQQGATVLPLIAAICEKEPTPPSELVSNLPPGLSAVILRCLEKDREKRFQSAAELAVALAPYAPVDCAPVVARIRQVMGCPASMIPDASPIRLIAVSDLPPPPVLDPSPALLSADATVRVGSPGATPVPASRSRAAPVSVSTVNPVVATVTPSAPSVRPALPSALMPTLPPKKAVSSRPPASSLGPATLTNASWDRSGISLTPVPAPMPRAMRSRSLWAAAAAAAAVVISAGVGMEARRGMARPQLQEQAQAGVAVAVELASASIRALGR</sequence>
<evidence type="ECO:0000256" key="4">
    <source>
        <dbReference type="ARBA" id="ARBA00022840"/>
    </source>
</evidence>
<feature type="region of interest" description="Disordered" evidence="6">
    <location>
        <begin position="395"/>
        <end position="422"/>
    </location>
</feature>
<dbReference type="PANTHER" id="PTHR43289">
    <property type="entry name" value="MITOGEN-ACTIVATED PROTEIN KINASE KINASE KINASE 20-RELATED"/>
    <property type="match status" value="1"/>
</dbReference>
<dbReference type="PATRIC" id="fig|52.7.peg.7576"/>
<keyword evidence="10" id="KW-1185">Reference proteome</keyword>
<dbReference type="EMBL" id="CP012159">
    <property type="protein sequence ID" value="AKT42676.1"/>
    <property type="molecule type" value="Genomic_DNA"/>
</dbReference>
<proteinExistence type="predicted"/>
<dbReference type="RefSeq" id="WP_050434263.1">
    <property type="nucleotide sequence ID" value="NZ_CP012159.1"/>
</dbReference>
<organism evidence="9 10">
    <name type="scientific">Chondromyces crocatus</name>
    <dbReference type="NCBI Taxonomy" id="52"/>
    <lineage>
        <taxon>Bacteria</taxon>
        <taxon>Pseudomonadati</taxon>
        <taxon>Myxococcota</taxon>
        <taxon>Polyangia</taxon>
        <taxon>Polyangiales</taxon>
        <taxon>Polyangiaceae</taxon>
        <taxon>Chondromyces</taxon>
    </lineage>
</organism>
<dbReference type="InterPro" id="IPR017441">
    <property type="entry name" value="Protein_kinase_ATP_BS"/>
</dbReference>
<keyword evidence="1" id="KW-0808">Transferase</keyword>
<dbReference type="GO" id="GO:0005524">
    <property type="term" value="F:ATP binding"/>
    <property type="evidence" value="ECO:0007669"/>
    <property type="project" value="UniProtKB-UniRule"/>
</dbReference>
<evidence type="ECO:0000256" key="6">
    <source>
        <dbReference type="SAM" id="MobiDB-lite"/>
    </source>
</evidence>
<dbReference type="Pfam" id="PF00069">
    <property type="entry name" value="Pkinase"/>
    <property type="match status" value="1"/>
</dbReference>
<dbReference type="Gene3D" id="3.30.200.20">
    <property type="entry name" value="Phosphorylase Kinase, domain 1"/>
    <property type="match status" value="1"/>
</dbReference>
<dbReference type="STRING" id="52.CMC5_069030"/>
<feature type="domain" description="Protein kinase" evidence="8">
    <location>
        <begin position="15"/>
        <end position="288"/>
    </location>
</feature>
<evidence type="ECO:0000256" key="3">
    <source>
        <dbReference type="ARBA" id="ARBA00022777"/>
    </source>
</evidence>
<dbReference type="Proteomes" id="UP000067626">
    <property type="component" value="Chromosome"/>
</dbReference>
<evidence type="ECO:0000256" key="7">
    <source>
        <dbReference type="SAM" id="Phobius"/>
    </source>
</evidence>
<evidence type="ECO:0000256" key="2">
    <source>
        <dbReference type="ARBA" id="ARBA00022741"/>
    </source>
</evidence>
<dbReference type="PROSITE" id="PS50011">
    <property type="entry name" value="PROTEIN_KINASE_DOM"/>
    <property type="match status" value="1"/>
</dbReference>
<dbReference type="SUPFAM" id="SSF56112">
    <property type="entry name" value="Protein kinase-like (PK-like)"/>
    <property type="match status" value="1"/>
</dbReference>
<keyword evidence="3" id="KW-0418">Kinase</keyword>
<dbReference type="InterPro" id="IPR011009">
    <property type="entry name" value="Kinase-like_dom_sf"/>
</dbReference>
<dbReference type="PANTHER" id="PTHR43289:SF6">
    <property type="entry name" value="SERINE_THREONINE-PROTEIN KINASE NEKL-3"/>
    <property type="match status" value="1"/>
</dbReference>
<evidence type="ECO:0000313" key="9">
    <source>
        <dbReference type="EMBL" id="AKT42676.1"/>
    </source>
</evidence>
<accession>A0A0K1EPA2</accession>
<feature type="transmembrane region" description="Helical" evidence="7">
    <location>
        <begin position="442"/>
        <end position="460"/>
    </location>
</feature>
<gene>
    <name evidence="9" type="ORF">CMC5_069030</name>
</gene>
<dbReference type="AlphaFoldDB" id="A0A0K1EPA2"/>
<dbReference type="KEGG" id="ccro:CMC5_069030"/>
<dbReference type="CDD" id="cd14014">
    <property type="entry name" value="STKc_PknB_like"/>
    <property type="match status" value="1"/>
</dbReference>
<dbReference type="SMART" id="SM00220">
    <property type="entry name" value="S_TKc"/>
    <property type="match status" value="1"/>
</dbReference>
<dbReference type="InterPro" id="IPR000719">
    <property type="entry name" value="Prot_kinase_dom"/>
</dbReference>
<dbReference type="PROSITE" id="PS00107">
    <property type="entry name" value="PROTEIN_KINASE_ATP"/>
    <property type="match status" value="1"/>
</dbReference>
<dbReference type="GO" id="GO:0004674">
    <property type="term" value="F:protein serine/threonine kinase activity"/>
    <property type="evidence" value="ECO:0007669"/>
    <property type="project" value="TreeGrafter"/>
</dbReference>
<keyword evidence="4 5" id="KW-0067">ATP-binding</keyword>
<dbReference type="Gene3D" id="1.10.510.10">
    <property type="entry name" value="Transferase(Phosphotransferase) domain 1"/>
    <property type="match status" value="1"/>
</dbReference>
<keyword evidence="7" id="KW-0472">Membrane</keyword>
<reference evidence="9 10" key="1">
    <citation type="submission" date="2015-07" db="EMBL/GenBank/DDBJ databases">
        <title>Genome analysis of myxobacterium Chondromyces crocatus Cm c5 reveals a high potential for natural compound synthesis and the genetic basis for the loss of fruiting body formation.</title>
        <authorList>
            <person name="Zaburannyi N."/>
            <person name="Bunk B."/>
            <person name="Maier J."/>
            <person name="Overmann J."/>
            <person name="Mueller R."/>
        </authorList>
    </citation>
    <scope>NUCLEOTIDE SEQUENCE [LARGE SCALE GENOMIC DNA]</scope>
    <source>
        <strain evidence="9 10">Cm c5</strain>
    </source>
</reference>
<name>A0A0K1EPA2_CHOCO</name>